<dbReference type="Pfam" id="PF14215">
    <property type="entry name" value="bHLH-MYC_N"/>
    <property type="match status" value="1"/>
</dbReference>
<feature type="domain" description="BHLH" evidence="7">
    <location>
        <begin position="121"/>
        <end position="170"/>
    </location>
</feature>
<dbReference type="GO" id="GO:0046983">
    <property type="term" value="F:protein dimerization activity"/>
    <property type="evidence" value="ECO:0007669"/>
    <property type="project" value="InterPro"/>
</dbReference>
<evidence type="ECO:0000256" key="2">
    <source>
        <dbReference type="ARBA" id="ARBA00023015"/>
    </source>
</evidence>
<dbReference type="GO" id="GO:0000976">
    <property type="term" value="F:transcription cis-regulatory region binding"/>
    <property type="evidence" value="ECO:0007669"/>
    <property type="project" value="TreeGrafter"/>
</dbReference>
<dbReference type="AlphaFoldDB" id="A0A803L5C1"/>
<dbReference type="PANTHER" id="PTHR11514:SF40">
    <property type="entry name" value="TRANSCRIPTION FACTOR BHLH14"/>
    <property type="match status" value="1"/>
</dbReference>
<feature type="region of interest" description="Disordered" evidence="6">
    <location>
        <begin position="107"/>
        <end position="135"/>
    </location>
</feature>
<evidence type="ECO:0000259" key="7">
    <source>
        <dbReference type="PROSITE" id="PS50888"/>
    </source>
</evidence>
<organism evidence="8 9">
    <name type="scientific">Chenopodium quinoa</name>
    <name type="common">Quinoa</name>
    <dbReference type="NCBI Taxonomy" id="63459"/>
    <lineage>
        <taxon>Eukaryota</taxon>
        <taxon>Viridiplantae</taxon>
        <taxon>Streptophyta</taxon>
        <taxon>Embryophyta</taxon>
        <taxon>Tracheophyta</taxon>
        <taxon>Spermatophyta</taxon>
        <taxon>Magnoliopsida</taxon>
        <taxon>eudicotyledons</taxon>
        <taxon>Gunneridae</taxon>
        <taxon>Pentapetalae</taxon>
        <taxon>Caryophyllales</taxon>
        <taxon>Chenopodiaceae</taxon>
        <taxon>Chenopodioideae</taxon>
        <taxon>Atripliceae</taxon>
        <taxon>Chenopodium</taxon>
    </lineage>
</organism>
<name>A0A803L5C1_CHEQI</name>
<dbReference type="InterPro" id="IPR045084">
    <property type="entry name" value="AIB/MYC-like"/>
</dbReference>
<dbReference type="InterPro" id="IPR025610">
    <property type="entry name" value="MYC/MYB_N"/>
</dbReference>
<dbReference type="GO" id="GO:0003700">
    <property type="term" value="F:DNA-binding transcription factor activity"/>
    <property type="evidence" value="ECO:0007669"/>
    <property type="project" value="InterPro"/>
</dbReference>
<comment type="subcellular location">
    <subcellularLocation>
        <location evidence="1 5">Nucleus</location>
    </subcellularLocation>
</comment>
<dbReference type="Gene3D" id="4.10.280.10">
    <property type="entry name" value="Helix-loop-helix DNA-binding domain"/>
    <property type="match status" value="1"/>
</dbReference>
<dbReference type="GO" id="GO:0005634">
    <property type="term" value="C:nucleus"/>
    <property type="evidence" value="ECO:0007669"/>
    <property type="project" value="UniProtKB-SubCell"/>
</dbReference>
<evidence type="ECO:0000313" key="8">
    <source>
        <dbReference type="EnsemblPlants" id="AUR62007060-RA:cds"/>
    </source>
</evidence>
<keyword evidence="4 5" id="KW-0539">Nucleus</keyword>
<dbReference type="Proteomes" id="UP000596660">
    <property type="component" value="Unplaced"/>
</dbReference>
<reference evidence="8" key="2">
    <citation type="submission" date="2021-03" db="UniProtKB">
        <authorList>
            <consortium name="EnsemblPlants"/>
        </authorList>
    </citation>
    <scope>IDENTIFICATION</scope>
</reference>
<sequence length="328" mass="36287">MKMSERFYTTSLHKFLDIEDTNSVIGQLMSSGTHLWLVDVDGKLNYSRCERAWEARQNNIQTLVFLPISPGGVIEVGSLDVIKEDRSLIDLTYSIFGAGGDGNMNITSRNSNRRSAPATAVPRSSPAEAERKRRDRLSQRLCTLRAVVPNVSKMDRASLLSDAVDYINKLKSRVSLLEDNLGVLQNRIPTVAHLQDQNLHQPERQNNPAVNSLLYNQHLQQPGDQNPTVPVPQLAAMVNTNMQLKVEVKLLGAEMIVQAQSSGLDYPAAKLMNVLRDLNLVISNATISNVDVDGFVLQNVVVKRPPEGNGFIGTQEGLTNAILQRLQI</sequence>
<dbReference type="Gramene" id="AUR62007060-RA">
    <property type="protein sequence ID" value="AUR62007060-RA:cds"/>
    <property type="gene ID" value="AUR62007060"/>
</dbReference>
<dbReference type="Pfam" id="PF00010">
    <property type="entry name" value="HLH"/>
    <property type="match status" value="1"/>
</dbReference>
<dbReference type="EnsemblPlants" id="AUR62007060-RA">
    <property type="protein sequence ID" value="AUR62007060-RA:cds"/>
    <property type="gene ID" value="AUR62007060"/>
</dbReference>
<reference evidence="8" key="1">
    <citation type="journal article" date="2017" name="Nature">
        <title>The genome of Chenopodium quinoa.</title>
        <authorList>
            <person name="Jarvis D.E."/>
            <person name="Ho Y.S."/>
            <person name="Lightfoot D.J."/>
            <person name="Schmoeckel S.M."/>
            <person name="Li B."/>
            <person name="Borm T.J.A."/>
            <person name="Ohyanagi H."/>
            <person name="Mineta K."/>
            <person name="Michell C.T."/>
            <person name="Saber N."/>
            <person name="Kharbatia N.M."/>
            <person name="Rupper R.R."/>
            <person name="Sharp A.R."/>
            <person name="Dally N."/>
            <person name="Boughton B.A."/>
            <person name="Woo Y.H."/>
            <person name="Gao G."/>
            <person name="Schijlen E.G.W.M."/>
            <person name="Guo X."/>
            <person name="Momin A.A."/>
            <person name="Negrao S."/>
            <person name="Al-Babili S."/>
            <person name="Gehring C."/>
            <person name="Roessner U."/>
            <person name="Jung C."/>
            <person name="Murphy K."/>
            <person name="Arold S.T."/>
            <person name="Gojobori T."/>
            <person name="van der Linden C.G."/>
            <person name="van Loo E.N."/>
            <person name="Jellen E.N."/>
            <person name="Maughan P.J."/>
            <person name="Tester M."/>
        </authorList>
    </citation>
    <scope>NUCLEOTIDE SEQUENCE [LARGE SCALE GENOMIC DNA]</scope>
    <source>
        <strain evidence="8">cv. PI 614886</strain>
    </source>
</reference>
<keyword evidence="3 5" id="KW-0804">Transcription</keyword>
<dbReference type="PROSITE" id="PS50888">
    <property type="entry name" value="BHLH"/>
    <property type="match status" value="1"/>
</dbReference>
<evidence type="ECO:0000256" key="3">
    <source>
        <dbReference type="ARBA" id="ARBA00023163"/>
    </source>
</evidence>
<keyword evidence="2 5" id="KW-0805">Transcription regulation</keyword>
<dbReference type="SMART" id="SM00353">
    <property type="entry name" value="HLH"/>
    <property type="match status" value="1"/>
</dbReference>
<evidence type="ECO:0000313" key="9">
    <source>
        <dbReference type="Proteomes" id="UP000596660"/>
    </source>
</evidence>
<evidence type="ECO:0000256" key="6">
    <source>
        <dbReference type="SAM" id="MobiDB-lite"/>
    </source>
</evidence>
<evidence type="ECO:0000256" key="4">
    <source>
        <dbReference type="ARBA" id="ARBA00023242"/>
    </source>
</evidence>
<dbReference type="InterPro" id="IPR036638">
    <property type="entry name" value="HLH_DNA-bd_sf"/>
</dbReference>
<keyword evidence="9" id="KW-1185">Reference proteome</keyword>
<accession>A0A803L5C1</accession>
<dbReference type="PANTHER" id="PTHR11514">
    <property type="entry name" value="MYC"/>
    <property type="match status" value="1"/>
</dbReference>
<protein>
    <recommendedName>
        <fullName evidence="5">Transcription factor</fullName>
        <shortName evidence="5">bHLH transcription factor</shortName>
    </recommendedName>
    <alternativeName>
        <fullName evidence="5">Basic helix-loop-helix protein</fullName>
    </alternativeName>
</protein>
<dbReference type="SUPFAM" id="SSF47459">
    <property type="entry name" value="HLH, helix-loop-helix DNA-binding domain"/>
    <property type="match status" value="1"/>
</dbReference>
<evidence type="ECO:0000256" key="5">
    <source>
        <dbReference type="RuleBase" id="RU369104"/>
    </source>
</evidence>
<dbReference type="InterPro" id="IPR011598">
    <property type="entry name" value="bHLH_dom"/>
</dbReference>
<evidence type="ECO:0000256" key="1">
    <source>
        <dbReference type="ARBA" id="ARBA00004123"/>
    </source>
</evidence>
<proteinExistence type="predicted"/>